<organism evidence="1">
    <name type="scientific">Leptospira ellisii</name>
    <dbReference type="NCBI Taxonomy" id="2023197"/>
    <lineage>
        <taxon>Bacteria</taxon>
        <taxon>Pseudomonadati</taxon>
        <taxon>Spirochaetota</taxon>
        <taxon>Spirochaetia</taxon>
        <taxon>Leptospirales</taxon>
        <taxon>Leptospiraceae</taxon>
        <taxon>Leptospira</taxon>
    </lineage>
</organism>
<evidence type="ECO:0000313" key="1">
    <source>
        <dbReference type="EMBL" id="PJZ92209.1"/>
    </source>
</evidence>
<proteinExistence type="predicted"/>
<gene>
    <name evidence="1" type="ORF">CH379_14470</name>
</gene>
<dbReference type="EMBL" id="NPEF01000160">
    <property type="protein sequence ID" value="PJZ92209.1"/>
    <property type="molecule type" value="Genomic_DNA"/>
</dbReference>
<protein>
    <submittedName>
        <fullName evidence="1">Uncharacterized protein</fullName>
    </submittedName>
</protein>
<sequence length="160" mass="17544">MIGLRKSLCAALTVLPLVFVRCDSGTMSSEDREGMKGTILALVAPEKVVDVNTINRSNEVQIVQSLKTSENTRRQFVNSEKNVPLADCVTTCQSFDLLLCPPTGKPLLCEVTVFPEDGGPMETKHPPAQCFPGETFIDALRYAKAFYHRMFCFGDGGKVP</sequence>
<comment type="caution">
    <text evidence="1">The sequence shown here is derived from an EMBL/GenBank/DDBJ whole genome shotgun (WGS) entry which is preliminary data.</text>
</comment>
<reference evidence="1" key="1">
    <citation type="submission" date="2017-07" db="EMBL/GenBank/DDBJ databases">
        <title>Leptospira spp. isolated from tropical soils.</title>
        <authorList>
            <person name="Thibeaux R."/>
            <person name="Iraola G."/>
            <person name="Ferres I."/>
            <person name="Bierque E."/>
            <person name="Girault D."/>
            <person name="Soupe-Gilbert M.-E."/>
            <person name="Picardeau M."/>
            <person name="Goarant C."/>
        </authorList>
    </citation>
    <scope>NUCLEOTIDE SEQUENCE [LARGE SCALE GENOMIC DNA]</scope>
    <source>
        <strain evidence="1">ATI7-C-A5</strain>
    </source>
</reference>
<accession>A0A2N0B6P9</accession>
<accession>A0A2N0BME3</accession>
<name>A0A2N0B6P9_9LEPT</name>
<dbReference type="AlphaFoldDB" id="A0A2N0B6P9"/>